<evidence type="ECO:0000313" key="4">
    <source>
        <dbReference type="Proteomes" id="UP000091956"/>
    </source>
</evidence>
<protein>
    <recommendedName>
        <fullName evidence="2">Cyanovirin-N domain-containing protein</fullName>
    </recommendedName>
</protein>
<dbReference type="OrthoDB" id="2947935at2759"/>
<dbReference type="Proteomes" id="UP000091956">
    <property type="component" value="Unassembled WGS sequence"/>
</dbReference>
<name>A0A1B8GME1_9PEZI</name>
<keyword evidence="1" id="KW-0732">Signal</keyword>
<feature type="chain" id="PRO_5008608746" description="Cyanovirin-N domain-containing protein" evidence="1">
    <location>
        <begin position="23"/>
        <end position="140"/>
    </location>
</feature>
<reference evidence="4" key="2">
    <citation type="journal article" date="2018" name="Nat. Commun.">
        <title>Extreme sensitivity to ultraviolet light in the fungal pathogen causing white-nose syndrome of bats.</title>
        <authorList>
            <person name="Palmer J.M."/>
            <person name="Drees K.P."/>
            <person name="Foster J.T."/>
            <person name="Lindner D.L."/>
        </authorList>
    </citation>
    <scope>NUCLEOTIDE SEQUENCE [LARGE SCALE GENOMIC DNA]</scope>
    <source>
        <strain evidence="4">UAMH 10579</strain>
    </source>
</reference>
<evidence type="ECO:0000313" key="3">
    <source>
        <dbReference type="EMBL" id="OBT97005.1"/>
    </source>
</evidence>
<accession>A0A1B8GME1</accession>
<feature type="signal peptide" evidence="1">
    <location>
        <begin position="1"/>
        <end position="22"/>
    </location>
</feature>
<dbReference type="InterPro" id="IPR036673">
    <property type="entry name" value="Cyanovirin-N_sf"/>
</dbReference>
<dbReference type="GeneID" id="28838305"/>
<evidence type="ECO:0000256" key="1">
    <source>
        <dbReference type="SAM" id="SignalP"/>
    </source>
</evidence>
<dbReference type="EMBL" id="KV460224">
    <property type="protein sequence ID" value="OBT97005.1"/>
    <property type="molecule type" value="Genomic_DNA"/>
</dbReference>
<keyword evidence="4" id="KW-1185">Reference proteome</keyword>
<proteinExistence type="predicted"/>
<dbReference type="Gene3D" id="2.30.60.10">
    <property type="entry name" value="Cyanovirin-N"/>
    <property type="match status" value="1"/>
</dbReference>
<evidence type="ECO:0000259" key="2">
    <source>
        <dbReference type="SMART" id="SM01111"/>
    </source>
</evidence>
<feature type="domain" description="Cyanovirin-N" evidence="2">
    <location>
        <begin position="26"/>
        <end position="119"/>
    </location>
</feature>
<dbReference type="InterPro" id="IPR011058">
    <property type="entry name" value="Cyanovirin-N"/>
</dbReference>
<organism evidence="3 4">
    <name type="scientific">Pseudogymnoascus verrucosus</name>
    <dbReference type="NCBI Taxonomy" id="342668"/>
    <lineage>
        <taxon>Eukaryota</taxon>
        <taxon>Fungi</taxon>
        <taxon>Dikarya</taxon>
        <taxon>Ascomycota</taxon>
        <taxon>Pezizomycotina</taxon>
        <taxon>Leotiomycetes</taxon>
        <taxon>Thelebolales</taxon>
        <taxon>Thelebolaceae</taxon>
        <taxon>Pseudogymnoascus</taxon>
    </lineage>
</organism>
<reference evidence="3 4" key="1">
    <citation type="submission" date="2016-03" db="EMBL/GenBank/DDBJ databases">
        <title>Comparative genomics of Pseudogymnoascus destructans, the fungus causing white-nose syndrome of bats.</title>
        <authorList>
            <person name="Palmer J.M."/>
            <person name="Drees K.P."/>
            <person name="Foster J.T."/>
            <person name="Lindner D.L."/>
        </authorList>
    </citation>
    <scope>NUCLEOTIDE SEQUENCE [LARGE SCALE GENOMIC DNA]</scope>
    <source>
        <strain evidence="3 4">UAMH 10579</strain>
    </source>
</reference>
<dbReference type="SMART" id="SM01111">
    <property type="entry name" value="CVNH"/>
    <property type="match status" value="1"/>
</dbReference>
<dbReference type="AlphaFoldDB" id="A0A1B8GME1"/>
<gene>
    <name evidence="3" type="ORF">VE01_04919</name>
</gene>
<dbReference type="SUPFAM" id="SSF51322">
    <property type="entry name" value="Cyanovirin-N"/>
    <property type="match status" value="1"/>
</dbReference>
<dbReference type="Pfam" id="PF08881">
    <property type="entry name" value="CVNH"/>
    <property type="match status" value="1"/>
</dbReference>
<dbReference type="RefSeq" id="XP_018130738.1">
    <property type="nucleotide sequence ID" value="XM_018274385.1"/>
</dbReference>
<sequence>MQFNTFPTIALLLLGHLSLGEAATNGYTKTCNSIRFTDHPTRGSSWIIVANCKQTNTVYNVDTQLALDKCFGVSKGKIIIKANGGFSSHCRNGKLKNGVLTGTCKDGSKDVTSSVILKWTYEMLIKGSEERWINASDVGR</sequence>